<reference evidence="2 3" key="1">
    <citation type="submission" date="2017-01" db="EMBL/GenBank/DDBJ databases">
        <title>The cable genome- insights into the physiology and evolution of filamentous bacteria capable of sulfide oxidation via long distance electron transfer.</title>
        <authorList>
            <person name="Schreiber L."/>
            <person name="Bjerg J.T."/>
            <person name="Boggild A."/>
            <person name="Van De Vossenberg J."/>
            <person name="Meysman F."/>
            <person name="Nielsen L.P."/>
            <person name="Schramm A."/>
            <person name="Kjeldsen K.U."/>
        </authorList>
    </citation>
    <scope>NUCLEOTIDE SEQUENCE [LARGE SCALE GENOMIC DNA]</scope>
    <source>
        <strain evidence="2">A5</strain>
    </source>
</reference>
<name>A0A444JFH7_9BACT</name>
<sequence length="103" mass="11026">MDVEKLFGKLLHEVTGSGGNQFKKKHKKYTKKYKKNSLLDNLTGNLTSGKGLLTAIGLGVGAYEIYRTSKQTQQRQAAVGGATQYNPQATPVQAASAPPPPPP</sequence>
<protein>
    <submittedName>
        <fullName evidence="2">Uncharacterized protein</fullName>
    </submittedName>
</protein>
<gene>
    <name evidence="2" type="ORF">VU01_10788</name>
</gene>
<feature type="non-terminal residue" evidence="2">
    <location>
        <position position="103"/>
    </location>
</feature>
<feature type="region of interest" description="Disordered" evidence="1">
    <location>
        <begin position="77"/>
        <end position="103"/>
    </location>
</feature>
<feature type="compositionally biased region" description="Low complexity" evidence="1">
    <location>
        <begin position="87"/>
        <end position="96"/>
    </location>
</feature>
<accession>A0A444JFH7</accession>
<dbReference type="EMBL" id="MTKS01000078">
    <property type="protein sequence ID" value="RWX51813.1"/>
    <property type="molecule type" value="Genomic_DNA"/>
</dbReference>
<keyword evidence="3" id="KW-1185">Reference proteome</keyword>
<evidence type="ECO:0000256" key="1">
    <source>
        <dbReference type="SAM" id="MobiDB-lite"/>
    </source>
</evidence>
<evidence type="ECO:0000313" key="2">
    <source>
        <dbReference type="EMBL" id="RWX51813.1"/>
    </source>
</evidence>
<proteinExistence type="predicted"/>
<dbReference type="Proteomes" id="UP000288892">
    <property type="component" value="Unassembled WGS sequence"/>
</dbReference>
<organism evidence="2 3">
    <name type="scientific">Candidatus Electrothrix marina</name>
    <dbReference type="NCBI Taxonomy" id="1859130"/>
    <lineage>
        <taxon>Bacteria</taxon>
        <taxon>Pseudomonadati</taxon>
        <taxon>Thermodesulfobacteriota</taxon>
        <taxon>Desulfobulbia</taxon>
        <taxon>Desulfobulbales</taxon>
        <taxon>Desulfobulbaceae</taxon>
        <taxon>Candidatus Electrothrix</taxon>
    </lineage>
</organism>
<evidence type="ECO:0000313" key="3">
    <source>
        <dbReference type="Proteomes" id="UP000288892"/>
    </source>
</evidence>
<comment type="caution">
    <text evidence="2">The sequence shown here is derived from an EMBL/GenBank/DDBJ whole genome shotgun (WGS) entry which is preliminary data.</text>
</comment>
<dbReference type="AlphaFoldDB" id="A0A444JFH7"/>